<keyword evidence="3" id="KW-0862">Zinc</keyword>
<evidence type="ECO:0000313" key="7">
    <source>
        <dbReference type="Proteomes" id="UP001166093"/>
    </source>
</evidence>
<dbReference type="Proteomes" id="UP001166093">
    <property type="component" value="Unassembled WGS sequence"/>
</dbReference>
<evidence type="ECO:0000256" key="1">
    <source>
        <dbReference type="ARBA" id="ARBA00022723"/>
    </source>
</evidence>
<evidence type="ECO:0000313" key="6">
    <source>
        <dbReference type="EMBL" id="MBN3288264.1"/>
    </source>
</evidence>
<dbReference type="PANTHER" id="PTHR10131">
    <property type="entry name" value="TNF RECEPTOR ASSOCIATED FACTOR"/>
    <property type="match status" value="1"/>
</dbReference>
<comment type="caution">
    <text evidence="6">The sequence shown here is derived from an EMBL/GenBank/DDBJ whole genome shotgun (WGS) entry which is preliminary data.</text>
</comment>
<reference evidence="6" key="1">
    <citation type="journal article" date="2021" name="Cell">
        <title>Tracing the genetic footprints of vertebrate landing in non-teleost ray-finned fishes.</title>
        <authorList>
            <person name="Bi X."/>
            <person name="Wang K."/>
            <person name="Yang L."/>
            <person name="Pan H."/>
            <person name="Jiang H."/>
            <person name="Wei Q."/>
            <person name="Fang M."/>
            <person name="Yu H."/>
            <person name="Zhu C."/>
            <person name="Cai Y."/>
            <person name="He Y."/>
            <person name="Gan X."/>
            <person name="Zeng H."/>
            <person name="Yu D."/>
            <person name="Zhu Y."/>
            <person name="Jiang H."/>
            <person name="Qiu Q."/>
            <person name="Yang H."/>
            <person name="Zhang Y.E."/>
            <person name="Wang W."/>
            <person name="Zhu M."/>
            <person name="He S."/>
            <person name="Zhang G."/>
        </authorList>
    </citation>
    <scope>NUCLEOTIDE SEQUENCE</scope>
    <source>
        <strain evidence="6">Pddl_001</strain>
    </source>
</reference>
<gene>
    <name evidence="6" type="primary">Traf2_2</name>
    <name evidence="6" type="ORF">GTO93_0007581</name>
</gene>
<dbReference type="PANTHER" id="PTHR10131:SF21">
    <property type="entry name" value="TNF RECEPTOR-ASSOCIATED FACTOR 2"/>
    <property type="match status" value="1"/>
</dbReference>
<sequence>MATQQDMSPPVSLDSLQAGFPTSVLANKLEQKHLCNICGLILRRPYQAQCGHRYCSGCLKRVVSSGPQQCDACVKEEIFEEPMSILIEGCAFPDNAARREVEALPAVCPNEGCVWKGTIKEYEVMGKR</sequence>
<protein>
    <submittedName>
        <fullName evidence="6">TRAF2 factor</fullName>
    </submittedName>
</protein>
<evidence type="ECO:0000259" key="5">
    <source>
        <dbReference type="PROSITE" id="PS50089"/>
    </source>
</evidence>
<accession>A0ABS2YNC7</accession>
<evidence type="ECO:0000256" key="2">
    <source>
        <dbReference type="ARBA" id="ARBA00022771"/>
    </source>
</evidence>
<feature type="domain" description="RING-type" evidence="5">
    <location>
        <begin position="35"/>
        <end position="73"/>
    </location>
</feature>
<proteinExistence type="predicted"/>
<feature type="non-terminal residue" evidence="6">
    <location>
        <position position="128"/>
    </location>
</feature>
<dbReference type="Pfam" id="PF21363">
    <property type="entry name" value="TRAF3_RING"/>
    <property type="match status" value="1"/>
</dbReference>
<dbReference type="InterPro" id="IPR049440">
    <property type="entry name" value="TRAF3/5_RING"/>
</dbReference>
<dbReference type="SUPFAM" id="SSF57850">
    <property type="entry name" value="RING/U-box"/>
    <property type="match status" value="1"/>
</dbReference>
<organism evidence="6 7">
    <name type="scientific">Polyodon spathula</name>
    <name type="common">North American paddlefish</name>
    <name type="synonym">Squalus spathula</name>
    <dbReference type="NCBI Taxonomy" id="7913"/>
    <lineage>
        <taxon>Eukaryota</taxon>
        <taxon>Metazoa</taxon>
        <taxon>Chordata</taxon>
        <taxon>Craniata</taxon>
        <taxon>Vertebrata</taxon>
        <taxon>Euteleostomi</taxon>
        <taxon>Actinopterygii</taxon>
        <taxon>Chondrostei</taxon>
        <taxon>Acipenseriformes</taxon>
        <taxon>Polyodontidae</taxon>
        <taxon>Polyodon</taxon>
    </lineage>
</organism>
<feature type="non-terminal residue" evidence="6">
    <location>
        <position position="1"/>
    </location>
</feature>
<dbReference type="InterPro" id="IPR017907">
    <property type="entry name" value="Znf_RING_CS"/>
</dbReference>
<dbReference type="Pfam" id="PF21341">
    <property type="entry name" value="TRAF2_zf"/>
    <property type="match status" value="1"/>
</dbReference>
<dbReference type="PROSITE" id="PS00518">
    <property type="entry name" value="ZF_RING_1"/>
    <property type="match status" value="1"/>
</dbReference>
<evidence type="ECO:0000256" key="4">
    <source>
        <dbReference type="PROSITE-ProRule" id="PRU00175"/>
    </source>
</evidence>
<dbReference type="PROSITE" id="PS50089">
    <property type="entry name" value="ZF_RING_2"/>
    <property type="match status" value="1"/>
</dbReference>
<keyword evidence="2 4" id="KW-0863">Zinc-finger</keyword>
<dbReference type="InterPro" id="IPR001841">
    <property type="entry name" value="Znf_RING"/>
</dbReference>
<dbReference type="InterPro" id="IPR013083">
    <property type="entry name" value="Znf_RING/FYVE/PHD"/>
</dbReference>
<evidence type="ECO:0000256" key="3">
    <source>
        <dbReference type="ARBA" id="ARBA00022833"/>
    </source>
</evidence>
<keyword evidence="7" id="KW-1185">Reference proteome</keyword>
<keyword evidence="1" id="KW-0479">Metal-binding</keyword>
<dbReference type="Gene3D" id="3.30.40.10">
    <property type="entry name" value="Zinc/RING finger domain, C3HC4 (zinc finger)"/>
    <property type="match status" value="1"/>
</dbReference>
<dbReference type="InterPro" id="IPR049441">
    <property type="entry name" value="TRAF2_Znf"/>
</dbReference>
<name>A0ABS2YNC7_POLSP</name>
<dbReference type="EMBL" id="JAAWVQ010174096">
    <property type="protein sequence ID" value="MBN3288264.1"/>
    <property type="molecule type" value="Genomic_DNA"/>
</dbReference>